<accession>A0AAV9U2N0</accession>
<gene>
    <name evidence="2" type="ORF">TWF696_002679</name>
</gene>
<reference evidence="2 3" key="1">
    <citation type="submission" date="2019-10" db="EMBL/GenBank/DDBJ databases">
        <authorList>
            <person name="Palmer J.M."/>
        </authorList>
    </citation>
    <scope>NUCLEOTIDE SEQUENCE [LARGE SCALE GENOMIC DNA]</scope>
    <source>
        <strain evidence="2 3">TWF696</strain>
    </source>
</reference>
<organism evidence="2 3">
    <name type="scientific">Orbilia brochopaga</name>
    <dbReference type="NCBI Taxonomy" id="3140254"/>
    <lineage>
        <taxon>Eukaryota</taxon>
        <taxon>Fungi</taxon>
        <taxon>Dikarya</taxon>
        <taxon>Ascomycota</taxon>
        <taxon>Pezizomycotina</taxon>
        <taxon>Orbiliomycetes</taxon>
        <taxon>Orbiliales</taxon>
        <taxon>Orbiliaceae</taxon>
        <taxon>Orbilia</taxon>
    </lineage>
</organism>
<evidence type="ECO:0000256" key="1">
    <source>
        <dbReference type="SAM" id="MobiDB-lite"/>
    </source>
</evidence>
<dbReference type="EMBL" id="JAVHNQ010000013">
    <property type="protein sequence ID" value="KAK6334178.1"/>
    <property type="molecule type" value="Genomic_DNA"/>
</dbReference>
<evidence type="ECO:0000313" key="2">
    <source>
        <dbReference type="EMBL" id="KAK6334178.1"/>
    </source>
</evidence>
<name>A0AAV9U2N0_9PEZI</name>
<evidence type="ECO:0000313" key="3">
    <source>
        <dbReference type="Proteomes" id="UP001375240"/>
    </source>
</evidence>
<feature type="region of interest" description="Disordered" evidence="1">
    <location>
        <begin position="89"/>
        <end position="114"/>
    </location>
</feature>
<dbReference type="Proteomes" id="UP001375240">
    <property type="component" value="Unassembled WGS sequence"/>
</dbReference>
<dbReference type="AlphaFoldDB" id="A0AAV9U2N0"/>
<sequence length="186" mass="21179">MREFRRLNRKADWKLREVLLAWTLRRVTELMDREKDVIWQLEGAASFRSSAHRQQIPKTISVGVMMWRPSFAGVGTRHCENSKTIKLHWQKRGQDQKGARRSRSRGTGRSQGHPALMQILIPGSALPDNAKVCLSCSCAHPGRPRAHELRTADSILQRHREAQATSVYGTVRPDAANGRRPSDIIR</sequence>
<proteinExistence type="predicted"/>
<comment type="caution">
    <text evidence="2">The sequence shown here is derived from an EMBL/GenBank/DDBJ whole genome shotgun (WGS) entry which is preliminary data.</text>
</comment>
<keyword evidence="3" id="KW-1185">Reference proteome</keyword>
<protein>
    <submittedName>
        <fullName evidence="2">Uncharacterized protein</fullName>
    </submittedName>
</protein>